<dbReference type="Proteomes" id="UP000317318">
    <property type="component" value="Chromosome"/>
</dbReference>
<evidence type="ECO:0000313" key="6">
    <source>
        <dbReference type="Proteomes" id="UP000317318"/>
    </source>
</evidence>
<keyword evidence="3 5" id="KW-0067">ATP-binding</keyword>
<reference evidence="5 6" key="1">
    <citation type="submission" date="2019-02" db="EMBL/GenBank/DDBJ databases">
        <title>Deep-cultivation of Planctomycetes and their phenomic and genomic characterization uncovers novel biology.</title>
        <authorList>
            <person name="Wiegand S."/>
            <person name="Jogler M."/>
            <person name="Boedeker C."/>
            <person name="Pinto D."/>
            <person name="Vollmers J."/>
            <person name="Rivas-Marin E."/>
            <person name="Kohn T."/>
            <person name="Peeters S.H."/>
            <person name="Heuer A."/>
            <person name="Rast P."/>
            <person name="Oberbeckmann S."/>
            <person name="Bunk B."/>
            <person name="Jeske O."/>
            <person name="Meyerdierks A."/>
            <person name="Storesund J.E."/>
            <person name="Kallscheuer N."/>
            <person name="Luecker S."/>
            <person name="Lage O.M."/>
            <person name="Pohl T."/>
            <person name="Merkel B.J."/>
            <person name="Hornburger P."/>
            <person name="Mueller R.-W."/>
            <person name="Bruemmer F."/>
            <person name="Labrenz M."/>
            <person name="Spormann A.M."/>
            <person name="Op den Camp H."/>
            <person name="Overmann J."/>
            <person name="Amann R."/>
            <person name="Jetten M.S.M."/>
            <person name="Mascher T."/>
            <person name="Medema M.H."/>
            <person name="Devos D.P."/>
            <person name="Kaster A.-K."/>
            <person name="Ovreas L."/>
            <person name="Rohde M."/>
            <person name="Galperin M.Y."/>
            <person name="Jogler C."/>
        </authorList>
    </citation>
    <scope>NUCLEOTIDE SEQUENCE [LARGE SCALE GENOMIC DNA]</scope>
    <source>
        <strain evidence="5 6">Pan189</strain>
    </source>
</reference>
<protein>
    <submittedName>
        <fullName evidence="5">Putative ABC transporter ATP-binding protein</fullName>
    </submittedName>
</protein>
<feature type="domain" description="ABC transporter" evidence="4">
    <location>
        <begin position="21"/>
        <end position="258"/>
    </location>
</feature>
<dbReference type="Gene3D" id="3.40.50.300">
    <property type="entry name" value="P-loop containing nucleotide triphosphate hydrolases"/>
    <property type="match status" value="1"/>
</dbReference>
<dbReference type="OrthoDB" id="9772862at2"/>
<evidence type="ECO:0000256" key="3">
    <source>
        <dbReference type="ARBA" id="ARBA00022840"/>
    </source>
</evidence>
<keyword evidence="2" id="KW-0547">Nucleotide-binding</keyword>
<dbReference type="CDD" id="cd03261">
    <property type="entry name" value="ABC_Org_Solvent_Resistant"/>
    <property type="match status" value="1"/>
</dbReference>
<name>A0A517QYF6_9PLAN</name>
<dbReference type="InterPro" id="IPR003593">
    <property type="entry name" value="AAA+_ATPase"/>
</dbReference>
<dbReference type="InterPro" id="IPR017871">
    <property type="entry name" value="ABC_transporter-like_CS"/>
</dbReference>
<keyword evidence="1" id="KW-0813">Transport</keyword>
<dbReference type="GO" id="GO:0016887">
    <property type="term" value="F:ATP hydrolysis activity"/>
    <property type="evidence" value="ECO:0007669"/>
    <property type="project" value="InterPro"/>
</dbReference>
<keyword evidence="6" id="KW-1185">Reference proteome</keyword>
<dbReference type="SMART" id="SM00382">
    <property type="entry name" value="AAA"/>
    <property type="match status" value="1"/>
</dbReference>
<dbReference type="GO" id="GO:0005524">
    <property type="term" value="F:ATP binding"/>
    <property type="evidence" value="ECO:0007669"/>
    <property type="project" value="UniProtKB-KW"/>
</dbReference>
<dbReference type="InterPro" id="IPR027417">
    <property type="entry name" value="P-loop_NTPase"/>
</dbReference>
<dbReference type="Pfam" id="PF00005">
    <property type="entry name" value="ABC_tran"/>
    <property type="match status" value="1"/>
</dbReference>
<dbReference type="PROSITE" id="PS50893">
    <property type="entry name" value="ABC_TRANSPORTER_2"/>
    <property type="match status" value="1"/>
</dbReference>
<evidence type="ECO:0000313" key="5">
    <source>
        <dbReference type="EMBL" id="QDT36671.1"/>
    </source>
</evidence>
<organism evidence="5 6">
    <name type="scientific">Stratiformator vulcanicus</name>
    <dbReference type="NCBI Taxonomy" id="2527980"/>
    <lineage>
        <taxon>Bacteria</taxon>
        <taxon>Pseudomonadati</taxon>
        <taxon>Planctomycetota</taxon>
        <taxon>Planctomycetia</taxon>
        <taxon>Planctomycetales</taxon>
        <taxon>Planctomycetaceae</taxon>
        <taxon>Stratiformator</taxon>
    </lineage>
</organism>
<dbReference type="RefSeq" id="WP_145362858.1">
    <property type="nucleotide sequence ID" value="NZ_CP036268.1"/>
</dbReference>
<evidence type="ECO:0000259" key="4">
    <source>
        <dbReference type="PROSITE" id="PS50893"/>
    </source>
</evidence>
<dbReference type="EMBL" id="CP036268">
    <property type="protein sequence ID" value="QDT36671.1"/>
    <property type="molecule type" value="Genomic_DNA"/>
</dbReference>
<dbReference type="KEGG" id="svp:Pan189_10330"/>
<evidence type="ECO:0000256" key="1">
    <source>
        <dbReference type="ARBA" id="ARBA00022448"/>
    </source>
</evidence>
<dbReference type="AlphaFoldDB" id="A0A517QYF6"/>
<gene>
    <name evidence="5" type="ORF">Pan189_10330</name>
</gene>
<dbReference type="SUPFAM" id="SSF52540">
    <property type="entry name" value="P-loop containing nucleoside triphosphate hydrolases"/>
    <property type="match status" value="1"/>
</dbReference>
<accession>A0A517QYF6</accession>
<dbReference type="PANTHER" id="PTHR43023">
    <property type="entry name" value="PROTEIN TRIGALACTOSYLDIACYLGLYCEROL 3, CHLOROPLASTIC"/>
    <property type="match status" value="1"/>
</dbReference>
<evidence type="ECO:0000256" key="2">
    <source>
        <dbReference type="ARBA" id="ARBA00022741"/>
    </source>
</evidence>
<dbReference type="PANTHER" id="PTHR43023:SF6">
    <property type="entry name" value="INTERMEMBRANE PHOSPHOLIPID TRANSPORT SYSTEM ATP-BINDING PROTEIN MLAF"/>
    <property type="match status" value="1"/>
</dbReference>
<sequence length="279" mass="30950">MTSVTEQSAAVHQTAEATPCISLVDVWRTFGKTVILRGIDIELWKGETLVLIGESGCGKSVTMKLMMSLLKPTSGSAYWNGDCVSDLSDREITQRRLRFGYLFQGAALFDSLTVFENVAFGLRQNTRMSEREIDQIVRERVREVGLPDAACDRKPAELSGGMKKRVGLARALALSPEVMFYDEPTTGLDPVMSDVINELILQTAERQGVTSVVVTHDMHTVDRVADRVVMLYPAARLEPDEPQVIYEGTPEDALDSDDDRIRSFVRGESKSRLAELSMS</sequence>
<dbReference type="PROSITE" id="PS00211">
    <property type="entry name" value="ABC_TRANSPORTER_1"/>
    <property type="match status" value="1"/>
</dbReference>
<proteinExistence type="predicted"/>
<dbReference type="InterPro" id="IPR003439">
    <property type="entry name" value="ABC_transporter-like_ATP-bd"/>
</dbReference>